<dbReference type="InterPro" id="IPR036388">
    <property type="entry name" value="WH-like_DNA-bd_sf"/>
</dbReference>
<evidence type="ECO:0000259" key="2">
    <source>
        <dbReference type="PROSITE" id="PS50995"/>
    </source>
</evidence>
<feature type="compositionally biased region" description="Basic and acidic residues" evidence="1">
    <location>
        <begin position="20"/>
        <end position="33"/>
    </location>
</feature>
<dbReference type="InterPro" id="IPR039422">
    <property type="entry name" value="MarR/SlyA-like"/>
</dbReference>
<sequence>MIDPTAEDPGQGAGYGPPGRPRDAGSDDPRDWPVGRLLSAAARRVEREWNTHLSAWDLNHASLPVLVHLMGGPRSQRELAHLCGVTEQTTSRVLDRMQRTGYVTRTEHPQDRRRHVIALTDAGRGAFLQASAPRAAEAMVTRGLTPEQVAQLHDLLVLVARPERSERSDEAAESTAPDADGGRLA</sequence>
<dbReference type="PRINTS" id="PR00598">
    <property type="entry name" value="HTHMARR"/>
</dbReference>
<dbReference type="InterPro" id="IPR036390">
    <property type="entry name" value="WH_DNA-bd_sf"/>
</dbReference>
<dbReference type="Pfam" id="PF12802">
    <property type="entry name" value="MarR_2"/>
    <property type="match status" value="1"/>
</dbReference>
<reference evidence="3 4" key="1">
    <citation type="submission" date="2019-07" db="EMBL/GenBank/DDBJ databases">
        <title>Whole genome shotgun sequence of Cellulomonas soli NBRC 109434.</title>
        <authorList>
            <person name="Hosoyama A."/>
            <person name="Uohara A."/>
            <person name="Ohji S."/>
            <person name="Ichikawa N."/>
        </authorList>
    </citation>
    <scope>NUCLEOTIDE SEQUENCE [LARGE SCALE GENOMIC DNA]</scope>
    <source>
        <strain evidence="3 4">NBRC 109434</strain>
    </source>
</reference>
<gene>
    <name evidence="3" type="ORF">CSO01_06220</name>
</gene>
<dbReference type="InterPro" id="IPR000835">
    <property type="entry name" value="HTH_MarR-typ"/>
</dbReference>
<evidence type="ECO:0000313" key="4">
    <source>
        <dbReference type="Proteomes" id="UP000321798"/>
    </source>
</evidence>
<proteinExistence type="predicted"/>
<feature type="region of interest" description="Disordered" evidence="1">
    <location>
        <begin position="162"/>
        <end position="185"/>
    </location>
</feature>
<comment type="caution">
    <text evidence="3">The sequence shown here is derived from an EMBL/GenBank/DDBJ whole genome shotgun (WGS) entry which is preliminary data.</text>
</comment>
<dbReference type="Gene3D" id="1.10.10.10">
    <property type="entry name" value="Winged helix-like DNA-binding domain superfamily/Winged helix DNA-binding domain"/>
    <property type="match status" value="1"/>
</dbReference>
<dbReference type="CDD" id="cd00090">
    <property type="entry name" value="HTH_ARSR"/>
    <property type="match status" value="1"/>
</dbReference>
<dbReference type="PROSITE" id="PS50995">
    <property type="entry name" value="HTH_MARR_2"/>
    <property type="match status" value="1"/>
</dbReference>
<dbReference type="GO" id="GO:0006950">
    <property type="term" value="P:response to stress"/>
    <property type="evidence" value="ECO:0007669"/>
    <property type="project" value="TreeGrafter"/>
</dbReference>
<dbReference type="InterPro" id="IPR011991">
    <property type="entry name" value="ArsR-like_HTH"/>
</dbReference>
<feature type="region of interest" description="Disordered" evidence="1">
    <location>
        <begin position="1"/>
        <end position="33"/>
    </location>
</feature>
<dbReference type="AlphaFoldDB" id="A0A512P9M4"/>
<dbReference type="PANTHER" id="PTHR33164">
    <property type="entry name" value="TRANSCRIPTIONAL REGULATOR, MARR FAMILY"/>
    <property type="match status" value="1"/>
</dbReference>
<protein>
    <recommendedName>
        <fullName evidence="2">HTH marR-type domain-containing protein</fullName>
    </recommendedName>
</protein>
<evidence type="ECO:0000256" key="1">
    <source>
        <dbReference type="SAM" id="MobiDB-lite"/>
    </source>
</evidence>
<dbReference type="SUPFAM" id="SSF46785">
    <property type="entry name" value="Winged helix' DNA-binding domain"/>
    <property type="match status" value="1"/>
</dbReference>
<dbReference type="PANTHER" id="PTHR33164:SF43">
    <property type="entry name" value="HTH-TYPE TRANSCRIPTIONAL REPRESSOR YETL"/>
    <property type="match status" value="1"/>
</dbReference>
<dbReference type="Proteomes" id="UP000321798">
    <property type="component" value="Unassembled WGS sequence"/>
</dbReference>
<name>A0A512P9M4_9CELL</name>
<feature type="domain" description="HTH marR-type" evidence="2">
    <location>
        <begin position="31"/>
        <end position="161"/>
    </location>
</feature>
<dbReference type="GO" id="GO:0003700">
    <property type="term" value="F:DNA-binding transcription factor activity"/>
    <property type="evidence" value="ECO:0007669"/>
    <property type="project" value="InterPro"/>
</dbReference>
<dbReference type="SMART" id="SM00347">
    <property type="entry name" value="HTH_MARR"/>
    <property type="match status" value="1"/>
</dbReference>
<dbReference type="OrthoDB" id="69852at2"/>
<dbReference type="RefSeq" id="WP_146951688.1">
    <property type="nucleotide sequence ID" value="NZ_BAABBJ010000015.1"/>
</dbReference>
<accession>A0A512P9M4</accession>
<evidence type="ECO:0000313" key="3">
    <source>
        <dbReference type="EMBL" id="GEP67907.1"/>
    </source>
</evidence>
<organism evidence="3 4">
    <name type="scientific">Cellulomonas soli</name>
    <dbReference type="NCBI Taxonomy" id="931535"/>
    <lineage>
        <taxon>Bacteria</taxon>
        <taxon>Bacillati</taxon>
        <taxon>Actinomycetota</taxon>
        <taxon>Actinomycetes</taxon>
        <taxon>Micrococcales</taxon>
        <taxon>Cellulomonadaceae</taxon>
        <taxon>Cellulomonas</taxon>
    </lineage>
</organism>
<keyword evidence="4" id="KW-1185">Reference proteome</keyword>
<dbReference type="EMBL" id="BKAL01000002">
    <property type="protein sequence ID" value="GEP67907.1"/>
    <property type="molecule type" value="Genomic_DNA"/>
</dbReference>